<protein>
    <recommendedName>
        <fullName evidence="10">RING-type domain-containing protein</fullName>
    </recommendedName>
</protein>
<comment type="caution">
    <text evidence="8">The sequence shown here is derived from an EMBL/GenBank/DDBJ whole genome shotgun (WGS) entry which is preliminary data.</text>
</comment>
<dbReference type="PROSITE" id="PS50271">
    <property type="entry name" value="ZF_UBP"/>
    <property type="match status" value="1"/>
</dbReference>
<dbReference type="PANTHER" id="PTHR24007">
    <property type="entry name" value="BRCA1-ASSOCIATED PROTEIN"/>
    <property type="match status" value="1"/>
</dbReference>
<dbReference type="Proteomes" id="UP000186136">
    <property type="component" value="Unassembled WGS sequence"/>
</dbReference>
<dbReference type="CDD" id="cd16457">
    <property type="entry name" value="RING-H2_BRAP2"/>
    <property type="match status" value="1"/>
</dbReference>
<keyword evidence="2 4" id="KW-0863">Zinc-finger</keyword>
<dbReference type="GO" id="GO:0007265">
    <property type="term" value="P:Ras protein signal transduction"/>
    <property type="evidence" value="ECO:0007669"/>
    <property type="project" value="TreeGrafter"/>
</dbReference>
<gene>
    <name evidence="8" type="ORF">PMKS-003380</name>
</gene>
<dbReference type="GO" id="GO:0061630">
    <property type="term" value="F:ubiquitin protein ligase activity"/>
    <property type="evidence" value="ECO:0007669"/>
    <property type="project" value="TreeGrafter"/>
</dbReference>
<dbReference type="InterPro" id="IPR047243">
    <property type="entry name" value="RING-H2_BRAP2"/>
</dbReference>
<evidence type="ECO:0000256" key="3">
    <source>
        <dbReference type="ARBA" id="ARBA00022833"/>
    </source>
</evidence>
<evidence type="ECO:0000256" key="5">
    <source>
        <dbReference type="SAM" id="Coils"/>
    </source>
</evidence>
<dbReference type="InterPro" id="IPR001607">
    <property type="entry name" value="Znf_UBP"/>
</dbReference>
<evidence type="ECO:0000259" key="6">
    <source>
        <dbReference type="PROSITE" id="PS50089"/>
    </source>
</evidence>
<evidence type="ECO:0000259" key="7">
    <source>
        <dbReference type="PROSITE" id="PS50271"/>
    </source>
</evidence>
<keyword evidence="1" id="KW-0479">Metal-binding</keyword>
<keyword evidence="9" id="KW-1185">Reference proteome</keyword>
<dbReference type="InterPro" id="IPR001841">
    <property type="entry name" value="Znf_RING"/>
</dbReference>
<dbReference type="AlphaFoldDB" id="A0A1Q2YK06"/>
<dbReference type="PROSITE" id="PS50089">
    <property type="entry name" value="ZF_RING_2"/>
    <property type="match status" value="1"/>
</dbReference>
<organism evidence="8 9">
    <name type="scientific">Pichia membranifaciens</name>
    <dbReference type="NCBI Taxonomy" id="4926"/>
    <lineage>
        <taxon>Eukaryota</taxon>
        <taxon>Fungi</taxon>
        <taxon>Dikarya</taxon>
        <taxon>Ascomycota</taxon>
        <taxon>Saccharomycotina</taxon>
        <taxon>Pichiomycetes</taxon>
        <taxon>Pichiales</taxon>
        <taxon>Pichiaceae</taxon>
        <taxon>Pichia</taxon>
    </lineage>
</organism>
<dbReference type="GO" id="GO:0005737">
    <property type="term" value="C:cytoplasm"/>
    <property type="evidence" value="ECO:0007669"/>
    <property type="project" value="TreeGrafter"/>
</dbReference>
<dbReference type="SMART" id="SM00184">
    <property type="entry name" value="RING"/>
    <property type="match status" value="1"/>
</dbReference>
<dbReference type="GO" id="GO:0008270">
    <property type="term" value="F:zinc ion binding"/>
    <property type="evidence" value="ECO:0007669"/>
    <property type="project" value="UniProtKB-KW"/>
</dbReference>
<feature type="coiled-coil region" evidence="5">
    <location>
        <begin position="539"/>
        <end position="594"/>
    </location>
</feature>
<dbReference type="SMART" id="SM00290">
    <property type="entry name" value="ZnF_UBP"/>
    <property type="match status" value="1"/>
</dbReference>
<evidence type="ECO:0000313" key="9">
    <source>
        <dbReference type="Proteomes" id="UP000186136"/>
    </source>
</evidence>
<dbReference type="Pfam" id="PF13639">
    <property type="entry name" value="zf-RING_2"/>
    <property type="match status" value="1"/>
</dbReference>
<keyword evidence="3" id="KW-0862">Zinc</keyword>
<dbReference type="PANTHER" id="PTHR24007:SF7">
    <property type="entry name" value="BRCA1-ASSOCIATED PROTEIN"/>
    <property type="match status" value="1"/>
</dbReference>
<dbReference type="OrthoDB" id="273556at2759"/>
<keyword evidence="5" id="KW-0175">Coiled coil</keyword>
<sequence length="634" mass="72841">MELNGEGTTRYTLCFDLFLESDIFKSDTRISDIYLETLVQKNIAQPLATFRKSSWIDTVWEKKDIFYPKDKSEEARKISLSKWSEKLKSTRLKLKRQALAKADTIDYRFTAVEVTPIEPKYIQMSASQSHSQLLPKASSSSYITDKLCAELLGFGVVRLYKDSENHINLFKIDSSGMKHVPGDETTLAILSVPFYFSASDLLLGFFDEDDAKELSHIRLIKSSSPNRFMILLKFRLKEAVKPFLRKYQGRKFNSFEPETCSVVEIKEIVFRPKTKTEGEHTKVALPYLLEDPFTNNGNEFSETAVEGARIYTELATCPVCLDRLDSSVTGLFTIPCQHTFHSSCLSKWKDDTCPVCRYSNKMGKTTDNFSSLSLLENATSSNPDNNEECMVCGLTEHLWICLICGNVGCGRYDQQHAIKHWQETGHCFSMETNTQRVWDYAEDGYVHRLVQNEADGKIVELPLRDDSKKTSDEKVEKIGFEYSKMLIGQLESQREYYEKIISNLNKDLAFQKQTSLRFTDKVSWMEKQILDINAKMTAKNKQMQSYEKMEQQFTELKRELTDANALNEAFSSKLALIESENLELKSEKSELQEQVTDLMFFLESQEKFKDASDDVKEGQVVMVPKKSKAKSKKR</sequence>
<evidence type="ECO:0000256" key="1">
    <source>
        <dbReference type="ARBA" id="ARBA00022723"/>
    </source>
</evidence>
<evidence type="ECO:0000313" key="8">
    <source>
        <dbReference type="EMBL" id="GAV29874.1"/>
    </source>
</evidence>
<accession>A0A1Q2YK06</accession>
<evidence type="ECO:0008006" key="10">
    <source>
        <dbReference type="Google" id="ProtNLM"/>
    </source>
</evidence>
<proteinExistence type="predicted"/>
<dbReference type="Gene3D" id="3.30.40.10">
    <property type="entry name" value="Zinc/RING finger domain, C3HC4 (zinc finger)"/>
    <property type="match status" value="2"/>
</dbReference>
<reference evidence="8 9" key="1">
    <citation type="submission" date="2016-08" db="EMBL/GenBank/DDBJ databases">
        <title>Whole genome shotgun sequence of Pichia membranifaciens KS47-1.</title>
        <authorList>
            <person name="Konishi M."/>
            <person name="Ishida M."/>
            <person name="Arakawa T."/>
            <person name="Kato Y."/>
            <person name="Horiuchi J."/>
        </authorList>
    </citation>
    <scope>NUCLEOTIDE SEQUENCE [LARGE SCALE GENOMIC DNA]</scope>
    <source>
        <strain evidence="8 9">KS47-1</strain>
    </source>
</reference>
<dbReference type="Pfam" id="PF07576">
    <property type="entry name" value="BRAP2"/>
    <property type="match status" value="1"/>
</dbReference>
<name>A0A1Q2YK06_9ASCO</name>
<dbReference type="InterPro" id="IPR013083">
    <property type="entry name" value="Znf_RING/FYVE/PHD"/>
</dbReference>
<dbReference type="SUPFAM" id="SSF57850">
    <property type="entry name" value="RING/U-box"/>
    <property type="match status" value="2"/>
</dbReference>
<dbReference type="InterPro" id="IPR011422">
    <property type="entry name" value="BRAP2/ETP1_RRM"/>
</dbReference>
<dbReference type="Pfam" id="PF02148">
    <property type="entry name" value="zf-UBP"/>
    <property type="match status" value="1"/>
</dbReference>
<dbReference type="EMBL" id="BDGI01000145">
    <property type="protein sequence ID" value="GAV29874.1"/>
    <property type="molecule type" value="Genomic_DNA"/>
</dbReference>
<feature type="domain" description="UBP-type" evidence="7">
    <location>
        <begin position="354"/>
        <end position="465"/>
    </location>
</feature>
<dbReference type="GO" id="GO:0016567">
    <property type="term" value="P:protein ubiquitination"/>
    <property type="evidence" value="ECO:0007669"/>
    <property type="project" value="TreeGrafter"/>
</dbReference>
<evidence type="ECO:0000256" key="4">
    <source>
        <dbReference type="PROSITE-ProRule" id="PRU00502"/>
    </source>
</evidence>
<evidence type="ECO:0000256" key="2">
    <source>
        <dbReference type="ARBA" id="ARBA00022771"/>
    </source>
</evidence>
<feature type="domain" description="RING-type" evidence="6">
    <location>
        <begin position="317"/>
        <end position="357"/>
    </location>
</feature>